<evidence type="ECO:0000313" key="1">
    <source>
        <dbReference type="Proteomes" id="UP000887576"/>
    </source>
</evidence>
<evidence type="ECO:0000313" key="2">
    <source>
        <dbReference type="WBParaSite" id="JU765_v2.g1290.t1"/>
    </source>
</evidence>
<sequence length="162" mass="18683">MREHRDGDFTHILKYINLQTNEIRLRPMQYGTASEAANLLVDIYCEQGAPVVLQSLNCREFVQEIVGEIVKIWPNCKQLHGVVRLNSGISEHFGDQIILEQLMSMQKRLKTNVWAQLLRFLQWEFNSSFNNELGRSVFETVYGKPPSLGLPTSKLLEAVYDK</sequence>
<reference evidence="2" key="1">
    <citation type="submission" date="2022-11" db="UniProtKB">
        <authorList>
            <consortium name="WormBaseParasite"/>
        </authorList>
    </citation>
    <scope>IDENTIFICATION</scope>
</reference>
<name>A0AC34Q4F2_9BILA</name>
<dbReference type="WBParaSite" id="JU765_v2.g1290.t1">
    <property type="protein sequence ID" value="JU765_v2.g1290.t1"/>
    <property type="gene ID" value="JU765_v2.g1290"/>
</dbReference>
<accession>A0AC34Q4F2</accession>
<protein>
    <submittedName>
        <fullName evidence="2">Uncharacterized protein</fullName>
    </submittedName>
</protein>
<proteinExistence type="predicted"/>
<dbReference type="Proteomes" id="UP000887576">
    <property type="component" value="Unplaced"/>
</dbReference>
<organism evidence="1 2">
    <name type="scientific">Panagrolaimus sp. JU765</name>
    <dbReference type="NCBI Taxonomy" id="591449"/>
    <lineage>
        <taxon>Eukaryota</taxon>
        <taxon>Metazoa</taxon>
        <taxon>Ecdysozoa</taxon>
        <taxon>Nematoda</taxon>
        <taxon>Chromadorea</taxon>
        <taxon>Rhabditida</taxon>
        <taxon>Tylenchina</taxon>
        <taxon>Panagrolaimomorpha</taxon>
        <taxon>Panagrolaimoidea</taxon>
        <taxon>Panagrolaimidae</taxon>
        <taxon>Panagrolaimus</taxon>
    </lineage>
</organism>